<dbReference type="EMBL" id="VSSQ01116891">
    <property type="protein sequence ID" value="MPN51606.1"/>
    <property type="molecule type" value="Genomic_DNA"/>
</dbReference>
<name>A0A645IKQ5_9ZZZZ</name>
<comment type="caution">
    <text evidence="2">The sequence shown here is derived from an EMBL/GenBank/DDBJ whole genome shotgun (WGS) entry which is preliminary data.</text>
</comment>
<feature type="transmembrane region" description="Helical" evidence="1">
    <location>
        <begin position="12"/>
        <end position="36"/>
    </location>
</feature>
<keyword evidence="1" id="KW-0812">Transmembrane</keyword>
<evidence type="ECO:0000313" key="2">
    <source>
        <dbReference type="EMBL" id="MPN51606.1"/>
    </source>
</evidence>
<reference evidence="2" key="1">
    <citation type="submission" date="2019-08" db="EMBL/GenBank/DDBJ databases">
        <authorList>
            <person name="Kucharzyk K."/>
            <person name="Murdoch R.W."/>
            <person name="Higgins S."/>
            <person name="Loffler F."/>
        </authorList>
    </citation>
    <scope>NUCLEOTIDE SEQUENCE</scope>
</reference>
<keyword evidence="1" id="KW-1133">Transmembrane helix</keyword>
<organism evidence="2">
    <name type="scientific">bioreactor metagenome</name>
    <dbReference type="NCBI Taxonomy" id="1076179"/>
    <lineage>
        <taxon>unclassified sequences</taxon>
        <taxon>metagenomes</taxon>
        <taxon>ecological metagenomes</taxon>
    </lineage>
</organism>
<dbReference type="AlphaFoldDB" id="A0A645IKQ5"/>
<proteinExistence type="predicted"/>
<protein>
    <submittedName>
        <fullName evidence="2">Uncharacterized protein</fullName>
    </submittedName>
</protein>
<evidence type="ECO:0000256" key="1">
    <source>
        <dbReference type="SAM" id="Phobius"/>
    </source>
</evidence>
<keyword evidence="1" id="KW-0472">Membrane</keyword>
<gene>
    <name evidence="2" type="ORF">SDC9_199254</name>
</gene>
<sequence length="56" mass="5942">MLIIIAASFDFIVAMPCFISSIMFSLAEVTVCLAILTEESAIAAKIVPTTSISIAY</sequence>
<accession>A0A645IKQ5</accession>